<dbReference type="Proteomes" id="UP001066276">
    <property type="component" value="Chromosome 9"/>
</dbReference>
<accession>A0AAV7N2X2</accession>
<evidence type="ECO:0000313" key="2">
    <source>
        <dbReference type="Proteomes" id="UP001066276"/>
    </source>
</evidence>
<proteinExistence type="predicted"/>
<protein>
    <submittedName>
        <fullName evidence="1">Uncharacterized protein</fullName>
    </submittedName>
</protein>
<keyword evidence="2" id="KW-1185">Reference proteome</keyword>
<comment type="caution">
    <text evidence="1">The sequence shown here is derived from an EMBL/GenBank/DDBJ whole genome shotgun (WGS) entry which is preliminary data.</text>
</comment>
<gene>
    <name evidence="1" type="ORF">NDU88_006039</name>
</gene>
<dbReference type="AlphaFoldDB" id="A0AAV7N2X2"/>
<reference evidence="1" key="1">
    <citation type="journal article" date="2022" name="bioRxiv">
        <title>Sequencing and chromosome-scale assembly of the giantPleurodeles waltlgenome.</title>
        <authorList>
            <person name="Brown T."/>
            <person name="Elewa A."/>
            <person name="Iarovenko S."/>
            <person name="Subramanian E."/>
            <person name="Araus A.J."/>
            <person name="Petzold A."/>
            <person name="Susuki M."/>
            <person name="Suzuki K.-i.T."/>
            <person name="Hayashi T."/>
            <person name="Toyoda A."/>
            <person name="Oliveira C."/>
            <person name="Osipova E."/>
            <person name="Leigh N.D."/>
            <person name="Simon A."/>
            <person name="Yun M.H."/>
        </authorList>
    </citation>
    <scope>NUCLEOTIDE SEQUENCE</scope>
    <source>
        <strain evidence="1">20211129_DDA</strain>
        <tissue evidence="1">Liver</tissue>
    </source>
</reference>
<organism evidence="1 2">
    <name type="scientific">Pleurodeles waltl</name>
    <name type="common">Iberian ribbed newt</name>
    <dbReference type="NCBI Taxonomy" id="8319"/>
    <lineage>
        <taxon>Eukaryota</taxon>
        <taxon>Metazoa</taxon>
        <taxon>Chordata</taxon>
        <taxon>Craniata</taxon>
        <taxon>Vertebrata</taxon>
        <taxon>Euteleostomi</taxon>
        <taxon>Amphibia</taxon>
        <taxon>Batrachia</taxon>
        <taxon>Caudata</taxon>
        <taxon>Salamandroidea</taxon>
        <taxon>Salamandridae</taxon>
        <taxon>Pleurodelinae</taxon>
        <taxon>Pleurodeles</taxon>
    </lineage>
</organism>
<evidence type="ECO:0000313" key="1">
    <source>
        <dbReference type="EMBL" id="KAJ1108663.1"/>
    </source>
</evidence>
<dbReference type="EMBL" id="JANPWB010000013">
    <property type="protein sequence ID" value="KAJ1108663.1"/>
    <property type="molecule type" value="Genomic_DNA"/>
</dbReference>
<name>A0AAV7N2X2_PLEWA</name>
<sequence length="81" mass="9365">MPPPLRADQNSGFITGVRRLRRAAHRLESKEFSQRIYITQLISGLLLTRQDDLTEVRQLLRAAHRQEALKFHLRVGTVDSD</sequence>